<evidence type="ECO:0000313" key="1">
    <source>
        <dbReference type="EMBL" id="OGL72700.1"/>
    </source>
</evidence>
<name>A0A1F7U355_9BACT</name>
<dbReference type="EMBL" id="MGDZ01000053">
    <property type="protein sequence ID" value="OGL72700.1"/>
    <property type="molecule type" value="Genomic_DNA"/>
</dbReference>
<dbReference type="Proteomes" id="UP000176303">
    <property type="component" value="Unassembled WGS sequence"/>
</dbReference>
<reference evidence="1 2" key="1">
    <citation type="journal article" date="2016" name="Nat. Commun.">
        <title>Thousands of microbial genomes shed light on interconnected biogeochemical processes in an aquifer system.</title>
        <authorList>
            <person name="Anantharaman K."/>
            <person name="Brown C.T."/>
            <person name="Hug L.A."/>
            <person name="Sharon I."/>
            <person name="Castelle C.J."/>
            <person name="Probst A.J."/>
            <person name="Thomas B.C."/>
            <person name="Singh A."/>
            <person name="Wilkins M.J."/>
            <person name="Karaoz U."/>
            <person name="Brodie E.L."/>
            <person name="Williams K.H."/>
            <person name="Hubbard S.S."/>
            <person name="Banfield J.F."/>
        </authorList>
    </citation>
    <scope>NUCLEOTIDE SEQUENCE [LARGE SCALE GENOMIC DNA]</scope>
</reference>
<comment type="caution">
    <text evidence="1">The sequence shown here is derived from an EMBL/GenBank/DDBJ whole genome shotgun (WGS) entry which is preliminary data.</text>
</comment>
<sequence>MYYYGGDGKRYVFPNEKTYNTWYSDFSSVKKITDAELAAVAIGGNVTYRPGVRMIKITSDPRVYAVAKGGVLRWVTSEAIAIATYGSNWNQMIDDVSDAFFTNYTVGSDIALADAYSSSAET</sequence>
<accession>A0A1F7U355</accession>
<dbReference type="STRING" id="1802391.A3D72_00465"/>
<protein>
    <submittedName>
        <fullName evidence="1">Uncharacterized protein</fullName>
    </submittedName>
</protein>
<organism evidence="1 2">
    <name type="scientific">Candidatus Uhrbacteria bacterium RIFCSPHIGHO2_02_FULL_57_19</name>
    <dbReference type="NCBI Taxonomy" id="1802391"/>
    <lineage>
        <taxon>Bacteria</taxon>
        <taxon>Candidatus Uhriibacteriota</taxon>
    </lineage>
</organism>
<evidence type="ECO:0000313" key="2">
    <source>
        <dbReference type="Proteomes" id="UP000176303"/>
    </source>
</evidence>
<proteinExistence type="predicted"/>
<gene>
    <name evidence="1" type="ORF">A3D72_00465</name>
</gene>
<dbReference type="AlphaFoldDB" id="A0A1F7U355"/>